<dbReference type="InterPro" id="IPR003675">
    <property type="entry name" value="Rce1/LyrA-like_dom"/>
</dbReference>
<keyword evidence="4" id="KW-1185">Reference proteome</keyword>
<dbReference type="EMBL" id="JAMZEJ010000010">
    <property type="protein sequence ID" value="MCQ8242178.1"/>
    <property type="molecule type" value="Genomic_DNA"/>
</dbReference>
<organism evidence="3 4">
    <name type="scientific">Rhizosaccharibacter radicis</name>
    <dbReference type="NCBI Taxonomy" id="2782605"/>
    <lineage>
        <taxon>Bacteria</taxon>
        <taxon>Pseudomonadati</taxon>
        <taxon>Pseudomonadota</taxon>
        <taxon>Alphaproteobacteria</taxon>
        <taxon>Acetobacterales</taxon>
        <taxon>Acetobacteraceae</taxon>
        <taxon>Rhizosaccharibacter</taxon>
    </lineage>
</organism>
<evidence type="ECO:0000313" key="3">
    <source>
        <dbReference type="EMBL" id="MCQ8242178.1"/>
    </source>
</evidence>
<keyword evidence="1" id="KW-0472">Membrane</keyword>
<dbReference type="PANTHER" id="PTHR39430:SF1">
    <property type="entry name" value="PROTEASE"/>
    <property type="match status" value="1"/>
</dbReference>
<feature type="transmembrane region" description="Helical" evidence="1">
    <location>
        <begin position="101"/>
        <end position="119"/>
    </location>
</feature>
<gene>
    <name evidence="3" type="ORF">NFI88_15185</name>
</gene>
<feature type="domain" description="CAAX prenyl protease 2/Lysostaphin resistance protein A-like" evidence="2">
    <location>
        <begin position="140"/>
        <end position="230"/>
    </location>
</feature>
<keyword evidence="1" id="KW-0812">Transmembrane</keyword>
<feature type="transmembrane region" description="Helical" evidence="1">
    <location>
        <begin position="57"/>
        <end position="81"/>
    </location>
</feature>
<accession>A0ABT1W0Q3</accession>
<feature type="transmembrane region" description="Helical" evidence="1">
    <location>
        <begin position="194"/>
        <end position="212"/>
    </location>
</feature>
<dbReference type="Pfam" id="PF02517">
    <property type="entry name" value="Rce1-like"/>
    <property type="match status" value="1"/>
</dbReference>
<reference evidence="3 4" key="1">
    <citation type="submission" date="2022-06" db="EMBL/GenBank/DDBJ databases">
        <title>Rhizosaccharibacter gen. nov. sp. nov. KSS12, endophytic bacteria isolated from sugarcane.</title>
        <authorList>
            <person name="Pitiwittayakul N."/>
        </authorList>
    </citation>
    <scope>NUCLEOTIDE SEQUENCE [LARGE SCALE GENOMIC DNA]</scope>
    <source>
        <strain evidence="3 4">KSS12</strain>
    </source>
</reference>
<sequence length="294" mass="31838">MEAEVERSGWLLPSSWIALAVVVGGYFATPPVVTFLYHLLGHPLHLHAGPRNTLAEGLFGVSMVASLGWNIFLFSATCFALRRSPLRFPVADDRFVRRSAFGLATGLAVMLGCIIAIWATNSATIVFSGQTAAATVRNGLFWLILEYIGAAGEELFARGTLLLVAKRFLGWRGAVLVSGLIFAVEHLGNPGASWIWLLRLFFQGMLLSYAVFRTGSLWWSVSYHAGWNWVSAPLFGALGSGYLDEGHIFNFMPTGSRWLTGGSVGPEGSIFAFVAVLCAFAVLLASMRGTKQIS</sequence>
<name>A0ABT1W0Q3_9PROT</name>
<feature type="transmembrane region" description="Helical" evidence="1">
    <location>
        <begin position="268"/>
        <end position="287"/>
    </location>
</feature>
<dbReference type="GO" id="GO:0008237">
    <property type="term" value="F:metallopeptidase activity"/>
    <property type="evidence" value="ECO:0007669"/>
    <property type="project" value="UniProtKB-KW"/>
</dbReference>
<feature type="transmembrane region" description="Helical" evidence="1">
    <location>
        <begin position="16"/>
        <end position="37"/>
    </location>
</feature>
<keyword evidence="3" id="KW-0378">Hydrolase</keyword>
<feature type="transmembrane region" description="Helical" evidence="1">
    <location>
        <begin position="169"/>
        <end position="188"/>
    </location>
</feature>
<protein>
    <submittedName>
        <fullName evidence="3">CPBP family intramembrane metalloprotease</fullName>
    </submittedName>
</protein>
<keyword evidence="3" id="KW-0645">Protease</keyword>
<feature type="transmembrane region" description="Helical" evidence="1">
    <location>
        <begin position="224"/>
        <end position="243"/>
    </location>
</feature>
<dbReference type="Proteomes" id="UP001524547">
    <property type="component" value="Unassembled WGS sequence"/>
</dbReference>
<proteinExistence type="predicted"/>
<comment type="caution">
    <text evidence="3">The sequence shown here is derived from an EMBL/GenBank/DDBJ whole genome shotgun (WGS) entry which is preliminary data.</text>
</comment>
<dbReference type="PANTHER" id="PTHR39430">
    <property type="entry name" value="MEMBRANE-ASSOCIATED PROTEASE-RELATED"/>
    <property type="match status" value="1"/>
</dbReference>
<keyword evidence="1" id="KW-1133">Transmembrane helix</keyword>
<evidence type="ECO:0000256" key="1">
    <source>
        <dbReference type="SAM" id="Phobius"/>
    </source>
</evidence>
<evidence type="ECO:0000259" key="2">
    <source>
        <dbReference type="Pfam" id="PF02517"/>
    </source>
</evidence>
<dbReference type="RefSeq" id="WP_422920937.1">
    <property type="nucleotide sequence ID" value="NZ_JAMZEJ010000010.1"/>
</dbReference>
<evidence type="ECO:0000313" key="4">
    <source>
        <dbReference type="Proteomes" id="UP001524547"/>
    </source>
</evidence>
<keyword evidence="3" id="KW-0482">Metalloprotease</keyword>